<keyword evidence="2" id="KW-1185">Reference proteome</keyword>
<reference evidence="1 2" key="1">
    <citation type="submission" date="2016-02" db="EMBL/GenBank/DDBJ databases">
        <title>Draft genome sequence of Polaribacter atrinae KACC17473.</title>
        <authorList>
            <person name="Shin S.-K."/>
            <person name="Yi H."/>
        </authorList>
    </citation>
    <scope>NUCLEOTIDE SEQUENCE [LARGE SCALE GENOMIC DNA]</scope>
    <source>
        <strain evidence="1 2">KACC 17473</strain>
    </source>
</reference>
<dbReference type="RefSeq" id="WP_068449831.1">
    <property type="nucleotide sequence ID" value="NZ_CP150660.1"/>
</dbReference>
<dbReference type="SUPFAM" id="SSF54285">
    <property type="entry name" value="MoaD/ThiS"/>
    <property type="match status" value="1"/>
</dbReference>
<evidence type="ECO:0000313" key="2">
    <source>
        <dbReference type="Proteomes" id="UP000076923"/>
    </source>
</evidence>
<dbReference type="InterPro" id="IPR003749">
    <property type="entry name" value="ThiS/MoaD-like"/>
</dbReference>
<organism evidence="1 2">
    <name type="scientific">Polaribacter atrinae</name>
    <dbReference type="NCBI Taxonomy" id="1333662"/>
    <lineage>
        <taxon>Bacteria</taxon>
        <taxon>Pseudomonadati</taxon>
        <taxon>Bacteroidota</taxon>
        <taxon>Flavobacteriia</taxon>
        <taxon>Flavobacteriales</taxon>
        <taxon>Flavobacteriaceae</taxon>
    </lineage>
</organism>
<sequence>MITIKVNQENHQFSETLALTELIRFLEIKTNGIAVAINGSVVKKSDWSLRLLQNSDEVLIIKSTQGG</sequence>
<dbReference type="InterPro" id="IPR016155">
    <property type="entry name" value="Mopterin_synth/thiamin_S_b"/>
</dbReference>
<dbReference type="InterPro" id="IPR010035">
    <property type="entry name" value="Thi_S"/>
</dbReference>
<dbReference type="OrthoDB" id="1525151at2"/>
<dbReference type="EMBL" id="LVWE01000032">
    <property type="protein sequence ID" value="OAD45202.1"/>
    <property type="molecule type" value="Genomic_DNA"/>
</dbReference>
<dbReference type="Gene3D" id="3.10.20.30">
    <property type="match status" value="1"/>
</dbReference>
<dbReference type="PANTHER" id="PTHR34472">
    <property type="entry name" value="SULFUR CARRIER PROTEIN THIS"/>
    <property type="match status" value="1"/>
</dbReference>
<proteinExistence type="predicted"/>
<evidence type="ECO:0000313" key="1">
    <source>
        <dbReference type="EMBL" id="OAD45202.1"/>
    </source>
</evidence>
<dbReference type="STRING" id="1333662.LPB303_09630"/>
<name>A0A176TBE4_9FLAO</name>
<comment type="caution">
    <text evidence="1">The sequence shown here is derived from an EMBL/GenBank/DDBJ whole genome shotgun (WGS) entry which is preliminary data.</text>
</comment>
<gene>
    <name evidence="1" type="ORF">LPB303_09630</name>
</gene>
<dbReference type="Proteomes" id="UP000076923">
    <property type="component" value="Unassembled WGS sequence"/>
</dbReference>
<dbReference type="CDD" id="cd00565">
    <property type="entry name" value="Ubl_ThiS"/>
    <property type="match status" value="1"/>
</dbReference>
<dbReference type="InterPro" id="IPR012675">
    <property type="entry name" value="Beta-grasp_dom_sf"/>
</dbReference>
<dbReference type="PANTHER" id="PTHR34472:SF1">
    <property type="entry name" value="SULFUR CARRIER PROTEIN THIS"/>
    <property type="match status" value="1"/>
</dbReference>
<dbReference type="NCBIfam" id="TIGR01683">
    <property type="entry name" value="thiS"/>
    <property type="match status" value="1"/>
</dbReference>
<protein>
    <submittedName>
        <fullName evidence="1">Thiamine biosynthesis protein ThiS</fullName>
    </submittedName>
</protein>
<accession>A0A176TBE4</accession>
<dbReference type="AlphaFoldDB" id="A0A176TBE4"/>
<dbReference type="Pfam" id="PF02597">
    <property type="entry name" value="ThiS"/>
    <property type="match status" value="1"/>
</dbReference>